<gene>
    <name evidence="6" type="ORF">ANCCAN_28277</name>
</gene>
<dbReference type="STRING" id="29170.A0A368F537"/>
<name>A0A368F537_ANCCA</name>
<evidence type="ECO:0000256" key="1">
    <source>
        <dbReference type="ARBA" id="ARBA00004911"/>
    </source>
</evidence>
<comment type="pathway">
    <text evidence="1">Amine and polyamine biosynthesis; S-adenosylmethioninamine biosynthesis; S-adenosylmethioninamine from S-adenosyl-L-methionine: step 1/1.</text>
</comment>
<keyword evidence="3" id="KW-0745">Spermidine biosynthesis</keyword>
<dbReference type="InterPro" id="IPR016067">
    <property type="entry name" value="S-AdoMet_deCO2ase_core"/>
</dbReference>
<evidence type="ECO:0008006" key="8">
    <source>
        <dbReference type="Google" id="ProtNLM"/>
    </source>
</evidence>
<evidence type="ECO:0000313" key="7">
    <source>
        <dbReference type="Proteomes" id="UP000252519"/>
    </source>
</evidence>
<dbReference type="SUPFAM" id="SSF56276">
    <property type="entry name" value="S-adenosylmethionine decarboxylase"/>
    <property type="match status" value="1"/>
</dbReference>
<reference evidence="6 7" key="1">
    <citation type="submission" date="2014-10" db="EMBL/GenBank/DDBJ databases">
        <title>Draft genome of the hookworm Ancylostoma caninum.</title>
        <authorList>
            <person name="Mitreva M."/>
        </authorList>
    </citation>
    <scope>NUCLEOTIDE SEQUENCE [LARGE SCALE GENOMIC DNA]</scope>
    <source>
        <strain evidence="6 7">Baltimore</strain>
    </source>
</reference>
<organism evidence="6 7">
    <name type="scientific">Ancylostoma caninum</name>
    <name type="common">Dog hookworm</name>
    <dbReference type="NCBI Taxonomy" id="29170"/>
    <lineage>
        <taxon>Eukaryota</taxon>
        <taxon>Metazoa</taxon>
        <taxon>Ecdysozoa</taxon>
        <taxon>Nematoda</taxon>
        <taxon>Chromadorea</taxon>
        <taxon>Rhabditida</taxon>
        <taxon>Rhabditina</taxon>
        <taxon>Rhabditomorpha</taxon>
        <taxon>Strongyloidea</taxon>
        <taxon>Ancylostomatidae</taxon>
        <taxon>Ancylostomatinae</taxon>
        <taxon>Ancylostoma</taxon>
    </lineage>
</organism>
<keyword evidence="7" id="KW-1185">Reference proteome</keyword>
<comment type="similarity">
    <text evidence="2">Belongs to the eukaryotic AdoMetDC family.</text>
</comment>
<protein>
    <recommendedName>
        <fullName evidence="8">Adenosylmethionine decarboxylase</fullName>
    </recommendedName>
</protein>
<sequence>MTDLDEDVLHTFTKDACENGKVCPERAGISRIVPKGTLIHEELFDPCGYSMNAFLPDSKTTSKIDELCNIVDDIIKKEKGTEVSKRKTPVCEEPEAEKMAQVKIREDESKEEHSEEISQQDQSLKKAENVPVSLQ</sequence>
<dbReference type="Pfam" id="PF01536">
    <property type="entry name" value="SAM_decarbox"/>
    <property type="match status" value="1"/>
</dbReference>
<feature type="region of interest" description="Disordered" evidence="5">
    <location>
        <begin position="82"/>
        <end position="135"/>
    </location>
</feature>
<evidence type="ECO:0000313" key="6">
    <source>
        <dbReference type="EMBL" id="RCN26005.1"/>
    </source>
</evidence>
<keyword evidence="4" id="KW-0620">Polyamine biosynthesis</keyword>
<evidence type="ECO:0000256" key="4">
    <source>
        <dbReference type="ARBA" id="ARBA00023115"/>
    </source>
</evidence>
<dbReference type="UniPathway" id="UPA00331">
    <property type="reaction ID" value="UER00451"/>
</dbReference>
<evidence type="ECO:0000256" key="2">
    <source>
        <dbReference type="ARBA" id="ARBA00008466"/>
    </source>
</evidence>
<dbReference type="Gene3D" id="3.60.90.10">
    <property type="entry name" value="S-adenosylmethionine decarboxylase"/>
    <property type="match status" value="1"/>
</dbReference>
<proteinExistence type="inferred from homology"/>
<evidence type="ECO:0000256" key="5">
    <source>
        <dbReference type="SAM" id="MobiDB-lite"/>
    </source>
</evidence>
<dbReference type="OrthoDB" id="185618at2759"/>
<accession>A0A368F537</accession>
<dbReference type="InterPro" id="IPR048283">
    <property type="entry name" value="AdoMetDC-like"/>
</dbReference>
<dbReference type="Proteomes" id="UP000252519">
    <property type="component" value="Unassembled WGS sequence"/>
</dbReference>
<evidence type="ECO:0000256" key="3">
    <source>
        <dbReference type="ARBA" id="ARBA00023066"/>
    </source>
</evidence>
<feature type="compositionally biased region" description="Basic and acidic residues" evidence="5">
    <location>
        <begin position="96"/>
        <end position="116"/>
    </location>
</feature>
<dbReference type="EMBL" id="JOJR01009612">
    <property type="protein sequence ID" value="RCN26005.1"/>
    <property type="molecule type" value="Genomic_DNA"/>
</dbReference>
<dbReference type="GO" id="GO:0004014">
    <property type="term" value="F:adenosylmethionine decarboxylase activity"/>
    <property type="evidence" value="ECO:0007669"/>
    <property type="project" value="InterPro"/>
</dbReference>
<dbReference type="GO" id="GO:0008295">
    <property type="term" value="P:spermidine biosynthetic process"/>
    <property type="evidence" value="ECO:0007669"/>
    <property type="project" value="UniProtKB-KW"/>
</dbReference>
<dbReference type="AlphaFoldDB" id="A0A368F537"/>
<comment type="caution">
    <text evidence="6">The sequence shown here is derived from an EMBL/GenBank/DDBJ whole genome shotgun (WGS) entry which is preliminary data.</text>
</comment>